<keyword evidence="2" id="KW-1185">Reference proteome</keyword>
<reference evidence="2" key="1">
    <citation type="journal article" date="2019" name="Int. J. Syst. Evol. Microbiol.">
        <title>The Global Catalogue of Microorganisms (GCM) 10K type strain sequencing project: providing services to taxonomists for standard genome sequencing and annotation.</title>
        <authorList>
            <consortium name="The Broad Institute Genomics Platform"/>
            <consortium name="The Broad Institute Genome Sequencing Center for Infectious Disease"/>
            <person name="Wu L."/>
            <person name="Ma J."/>
        </authorList>
    </citation>
    <scope>NUCLEOTIDE SEQUENCE [LARGE SCALE GENOMIC DNA]</scope>
    <source>
        <strain evidence="2">JCM 3272</strain>
    </source>
</reference>
<evidence type="ECO:0000313" key="2">
    <source>
        <dbReference type="Proteomes" id="UP001501444"/>
    </source>
</evidence>
<dbReference type="EMBL" id="BAAARV010000023">
    <property type="protein sequence ID" value="GAA2343389.1"/>
    <property type="molecule type" value="Genomic_DNA"/>
</dbReference>
<accession>A0ABP5T5H6</accession>
<proteinExistence type="predicted"/>
<comment type="caution">
    <text evidence="1">The sequence shown here is derived from an EMBL/GenBank/DDBJ whole genome shotgun (WGS) entry which is preliminary data.</text>
</comment>
<protein>
    <submittedName>
        <fullName evidence="1">Uncharacterized protein</fullName>
    </submittedName>
</protein>
<dbReference type="Proteomes" id="UP001501444">
    <property type="component" value="Unassembled WGS sequence"/>
</dbReference>
<gene>
    <name evidence="1" type="ORF">GCM10010170_028190</name>
</gene>
<organism evidence="1 2">
    <name type="scientific">Dactylosporangium salmoneum</name>
    <dbReference type="NCBI Taxonomy" id="53361"/>
    <lineage>
        <taxon>Bacteria</taxon>
        <taxon>Bacillati</taxon>
        <taxon>Actinomycetota</taxon>
        <taxon>Actinomycetes</taxon>
        <taxon>Micromonosporales</taxon>
        <taxon>Micromonosporaceae</taxon>
        <taxon>Dactylosporangium</taxon>
    </lineage>
</organism>
<sequence>MAHSSELVNKDKAAVGGCAASSGFNDRSSFVAMTLTTEDLGAAPDVNAATLDELLASDAFGKFAALSASDEEFIQAGDAWEPGAACAAFMQAHGSDPWVLEYRERGQQFRAEGQVTLQQVRRAFQSYLLGGSEWRTAFAWSEVAL</sequence>
<name>A0ABP5T5H6_9ACTN</name>
<evidence type="ECO:0000313" key="1">
    <source>
        <dbReference type="EMBL" id="GAA2343389.1"/>
    </source>
</evidence>